<evidence type="ECO:0000313" key="2">
    <source>
        <dbReference type="Proteomes" id="UP001162640"/>
    </source>
</evidence>
<dbReference type="SUPFAM" id="SSF51219">
    <property type="entry name" value="TRAP-like"/>
    <property type="match status" value="1"/>
</dbReference>
<dbReference type="InterPro" id="IPR036983">
    <property type="entry name" value="AIM24_sf"/>
</dbReference>
<dbReference type="Gene3D" id="3.60.160.10">
    <property type="entry name" value="Mitochondrial biogenesis AIM24"/>
    <property type="match status" value="1"/>
</dbReference>
<dbReference type="AlphaFoldDB" id="A0A9W7E5J6"/>
<reference evidence="2" key="1">
    <citation type="journal article" date="2023" name="Commun. Biol.">
        <title>Genome analysis of Parmales, the sister group of diatoms, reveals the evolutionary specialization of diatoms from phago-mixotrophs to photoautotrophs.</title>
        <authorList>
            <person name="Ban H."/>
            <person name="Sato S."/>
            <person name="Yoshikawa S."/>
            <person name="Yamada K."/>
            <person name="Nakamura Y."/>
            <person name="Ichinomiya M."/>
            <person name="Sato N."/>
            <person name="Blanc-Mathieu R."/>
            <person name="Endo H."/>
            <person name="Kuwata A."/>
            <person name="Ogata H."/>
        </authorList>
    </citation>
    <scope>NUCLEOTIDE SEQUENCE [LARGE SCALE GENOMIC DNA]</scope>
</reference>
<dbReference type="Proteomes" id="UP001162640">
    <property type="component" value="Unassembled WGS sequence"/>
</dbReference>
<proteinExistence type="predicted"/>
<evidence type="ECO:0000313" key="1">
    <source>
        <dbReference type="EMBL" id="GMH69034.1"/>
    </source>
</evidence>
<gene>
    <name evidence="1" type="ORF">TL16_g05064</name>
</gene>
<evidence type="ECO:0008006" key="3">
    <source>
        <dbReference type="Google" id="ProtNLM"/>
    </source>
</evidence>
<dbReference type="InterPro" id="IPR016031">
    <property type="entry name" value="Trp_RNA-bd_attenuator-like_dom"/>
</dbReference>
<name>A0A9W7E5J6_9STRA</name>
<dbReference type="EMBL" id="BLQM01000145">
    <property type="protein sequence ID" value="GMH69034.1"/>
    <property type="molecule type" value="Genomic_DNA"/>
</dbReference>
<sequence>MKISYLVDIMGDDVPFAQQVDPFNTGFVPFQPPVVEEPRWQISGDDCQVVTVLLDPEEELNTEPGSMMFMSPSIETDVECGCLDGCVRRCAGEPCVKVALKNGGGDAAYVGLTPNFPAKVVPIELSNMKNFVAKSGAIMSSLGDVNISTSCDMNPATCCCTSLGMCRQSLHGEGTAFLAAGGTILVKELKEGETLIVDSESVVGFQDTIGFGITPNQFCTCCFGGEGMCNATMEGPGTVVVQSMSFKKYIKNVAPPPNAYKMRERMGVGYMGSTEFDFD</sequence>
<dbReference type="InterPro" id="IPR002838">
    <property type="entry name" value="AIM24"/>
</dbReference>
<dbReference type="PANTHER" id="PTHR43657:SF1">
    <property type="entry name" value="ALTERED INHERITANCE OF MITOCHONDRIA PROTEIN 24, MITOCHONDRIAL"/>
    <property type="match status" value="1"/>
</dbReference>
<organism evidence="1 2">
    <name type="scientific">Triparma laevis f. inornata</name>
    <dbReference type="NCBI Taxonomy" id="1714386"/>
    <lineage>
        <taxon>Eukaryota</taxon>
        <taxon>Sar</taxon>
        <taxon>Stramenopiles</taxon>
        <taxon>Ochrophyta</taxon>
        <taxon>Bolidophyceae</taxon>
        <taxon>Parmales</taxon>
        <taxon>Triparmaceae</taxon>
        <taxon>Triparma</taxon>
    </lineage>
</organism>
<comment type="caution">
    <text evidence="1">The sequence shown here is derived from an EMBL/GenBank/DDBJ whole genome shotgun (WGS) entry which is preliminary data.</text>
</comment>
<dbReference type="PANTHER" id="PTHR43657">
    <property type="entry name" value="TRYPTOPHAN RNA-BINDING ATTENUATOR PROTEIN-LIKE PROTEIN"/>
    <property type="match status" value="1"/>
</dbReference>
<dbReference type="Pfam" id="PF01987">
    <property type="entry name" value="AIM24"/>
    <property type="match status" value="1"/>
</dbReference>
<accession>A0A9W7E5J6</accession>
<protein>
    <recommendedName>
        <fullName evidence="3">Altered inheritance of mitochondria protein 24, mitochondrial</fullName>
    </recommendedName>
</protein>